<keyword evidence="1" id="KW-0805">Transcription regulation</keyword>
<evidence type="ECO:0000259" key="5">
    <source>
        <dbReference type="PROSITE" id="PS50977"/>
    </source>
</evidence>
<protein>
    <recommendedName>
        <fullName evidence="5">HTH tetR-type domain-containing protein</fullName>
    </recommendedName>
</protein>
<evidence type="ECO:0000256" key="1">
    <source>
        <dbReference type="ARBA" id="ARBA00023015"/>
    </source>
</evidence>
<feature type="domain" description="HTH tetR-type" evidence="5">
    <location>
        <begin position="31"/>
        <end position="91"/>
    </location>
</feature>
<dbReference type="InterPro" id="IPR001647">
    <property type="entry name" value="HTH_TetR"/>
</dbReference>
<gene>
    <name evidence="6" type="ORF">FX988_01225</name>
</gene>
<evidence type="ECO:0000313" key="7">
    <source>
        <dbReference type="Proteomes" id="UP000464524"/>
    </source>
</evidence>
<reference evidence="6 7" key="1">
    <citation type="submission" date="2019-12" db="EMBL/GenBank/DDBJ databases">
        <title>Genome sequencing and assembly of endphytes of Porphyra tenera.</title>
        <authorList>
            <person name="Park J.M."/>
            <person name="Shin R."/>
            <person name="Jo S.H."/>
        </authorList>
    </citation>
    <scope>NUCLEOTIDE SEQUENCE [LARGE SCALE GENOMIC DNA]</scope>
    <source>
        <strain evidence="6 7">GPM4</strain>
    </source>
</reference>
<name>A0A857JG84_9ALTE</name>
<keyword evidence="2 4" id="KW-0238">DNA-binding</keyword>
<feature type="DNA-binding region" description="H-T-H motif" evidence="4">
    <location>
        <begin position="54"/>
        <end position="73"/>
    </location>
</feature>
<dbReference type="InterPro" id="IPR009057">
    <property type="entry name" value="Homeodomain-like_sf"/>
</dbReference>
<dbReference type="Gene3D" id="1.10.357.10">
    <property type="entry name" value="Tetracycline Repressor, domain 2"/>
    <property type="match status" value="1"/>
</dbReference>
<dbReference type="SUPFAM" id="SSF46689">
    <property type="entry name" value="Homeodomain-like"/>
    <property type="match status" value="1"/>
</dbReference>
<dbReference type="PANTHER" id="PTHR47506">
    <property type="entry name" value="TRANSCRIPTIONAL REGULATORY PROTEIN"/>
    <property type="match status" value="1"/>
</dbReference>
<accession>A0A857JG84</accession>
<evidence type="ECO:0000256" key="2">
    <source>
        <dbReference type="ARBA" id="ARBA00023125"/>
    </source>
</evidence>
<organism evidence="6 7">
    <name type="scientific">Paraglaciecola mesophila</name>
    <dbReference type="NCBI Taxonomy" id="197222"/>
    <lineage>
        <taxon>Bacteria</taxon>
        <taxon>Pseudomonadati</taxon>
        <taxon>Pseudomonadota</taxon>
        <taxon>Gammaproteobacteria</taxon>
        <taxon>Alteromonadales</taxon>
        <taxon>Alteromonadaceae</taxon>
        <taxon>Paraglaciecola</taxon>
    </lineage>
</organism>
<evidence type="ECO:0000256" key="4">
    <source>
        <dbReference type="PROSITE-ProRule" id="PRU00335"/>
    </source>
</evidence>
<dbReference type="GO" id="GO:0003677">
    <property type="term" value="F:DNA binding"/>
    <property type="evidence" value="ECO:0007669"/>
    <property type="project" value="UniProtKB-UniRule"/>
</dbReference>
<dbReference type="PANTHER" id="PTHR47506:SF1">
    <property type="entry name" value="HTH-TYPE TRANSCRIPTIONAL REGULATOR YJDC"/>
    <property type="match status" value="1"/>
</dbReference>
<proteinExistence type="predicted"/>
<dbReference type="EMBL" id="CP047656">
    <property type="protein sequence ID" value="QHJ11003.1"/>
    <property type="molecule type" value="Genomic_DNA"/>
</dbReference>
<dbReference type="Proteomes" id="UP000464524">
    <property type="component" value="Chromosome"/>
</dbReference>
<dbReference type="Pfam" id="PF00440">
    <property type="entry name" value="TetR_N"/>
    <property type="match status" value="1"/>
</dbReference>
<sequence>MKRLSLDRVERSLHPVGRVFALPLISHRERQTLKAQIAASLEAAFSQYGFAEASVSQLKTACNVSLRTLYKHYPSKELMIVAALTHRHQRYLTFLADSSINYGKEAILAVFERLNHWMAEFAPHGCMSLQALAAFPDNLEIKAAVSQHKNDVRLLLAQRAQRPNLATALLLLHEGVSNVWPILGYASIESAKLSIQQMMEKNEHA</sequence>
<keyword evidence="7" id="KW-1185">Reference proteome</keyword>
<keyword evidence="3" id="KW-0804">Transcription</keyword>
<evidence type="ECO:0000256" key="3">
    <source>
        <dbReference type="ARBA" id="ARBA00023163"/>
    </source>
</evidence>
<evidence type="ECO:0000313" key="6">
    <source>
        <dbReference type="EMBL" id="QHJ11003.1"/>
    </source>
</evidence>
<dbReference type="AlphaFoldDB" id="A0A857JG84"/>
<dbReference type="PROSITE" id="PS50977">
    <property type="entry name" value="HTH_TETR_2"/>
    <property type="match status" value="1"/>
</dbReference>
<dbReference type="KEGG" id="pmes:FX988_01225"/>